<dbReference type="Proteomes" id="UP001172155">
    <property type="component" value="Unassembled WGS sequence"/>
</dbReference>
<dbReference type="EMBL" id="JAUKUD010000003">
    <property type="protein sequence ID" value="KAK0750285.1"/>
    <property type="molecule type" value="Genomic_DNA"/>
</dbReference>
<dbReference type="AlphaFoldDB" id="A0AA40K916"/>
<evidence type="ECO:0000313" key="1">
    <source>
        <dbReference type="EMBL" id="KAK0750285.1"/>
    </source>
</evidence>
<evidence type="ECO:0000313" key="2">
    <source>
        <dbReference type="Proteomes" id="UP001172155"/>
    </source>
</evidence>
<accession>A0AA40K916</accession>
<reference evidence="1" key="1">
    <citation type="submission" date="2023-06" db="EMBL/GenBank/DDBJ databases">
        <title>Genome-scale phylogeny and comparative genomics of the fungal order Sordariales.</title>
        <authorList>
            <consortium name="Lawrence Berkeley National Laboratory"/>
            <person name="Hensen N."/>
            <person name="Bonometti L."/>
            <person name="Westerberg I."/>
            <person name="Brannstrom I.O."/>
            <person name="Guillou S."/>
            <person name="Cros-Aarteil S."/>
            <person name="Calhoun S."/>
            <person name="Haridas S."/>
            <person name="Kuo A."/>
            <person name="Mondo S."/>
            <person name="Pangilinan J."/>
            <person name="Riley R."/>
            <person name="LaButti K."/>
            <person name="Andreopoulos B."/>
            <person name="Lipzen A."/>
            <person name="Chen C."/>
            <person name="Yanf M."/>
            <person name="Daum C."/>
            <person name="Ng V."/>
            <person name="Clum A."/>
            <person name="Steindorff A."/>
            <person name="Ohm R."/>
            <person name="Martin F."/>
            <person name="Silar P."/>
            <person name="Natvig D."/>
            <person name="Lalanne C."/>
            <person name="Gautier V."/>
            <person name="Ament-velasquez S.L."/>
            <person name="Kruys A."/>
            <person name="Hutchinson M.I."/>
            <person name="Powell A.J."/>
            <person name="Barry K."/>
            <person name="Miller A.N."/>
            <person name="Grigoriev I.V."/>
            <person name="Debuchy R."/>
            <person name="Gladieux P."/>
            <person name="Thoren M.H."/>
            <person name="Johannesson H."/>
        </authorList>
    </citation>
    <scope>NUCLEOTIDE SEQUENCE</scope>
    <source>
        <strain evidence="1">SMH3187-1</strain>
    </source>
</reference>
<comment type="caution">
    <text evidence="1">The sequence shown here is derived from an EMBL/GenBank/DDBJ whole genome shotgun (WGS) entry which is preliminary data.</text>
</comment>
<protein>
    <submittedName>
        <fullName evidence="1">Uncharacterized protein</fullName>
    </submittedName>
</protein>
<keyword evidence="2" id="KW-1185">Reference proteome</keyword>
<proteinExistence type="predicted"/>
<name>A0AA40K916_9PEZI</name>
<organism evidence="1 2">
    <name type="scientific">Schizothecium vesticola</name>
    <dbReference type="NCBI Taxonomy" id="314040"/>
    <lineage>
        <taxon>Eukaryota</taxon>
        <taxon>Fungi</taxon>
        <taxon>Dikarya</taxon>
        <taxon>Ascomycota</taxon>
        <taxon>Pezizomycotina</taxon>
        <taxon>Sordariomycetes</taxon>
        <taxon>Sordariomycetidae</taxon>
        <taxon>Sordariales</taxon>
        <taxon>Schizotheciaceae</taxon>
        <taxon>Schizothecium</taxon>
    </lineage>
</organism>
<gene>
    <name evidence="1" type="ORF">B0T18DRAFT_389732</name>
</gene>
<sequence>MAPPESQADDKVFWAWNARRTAQHRIRGVTKIQNYQIDVQRWQNESVDLLTGARASPSTSSLDIRRQQTARCDAICERIEAEELRGLGAAAQRAANVARTEHIVDQIMAVKLRPRYRNPWYS</sequence>